<dbReference type="STRING" id="341036.SAMN05660649_05093"/>
<dbReference type="SUPFAM" id="SSF53850">
    <property type="entry name" value="Periplasmic binding protein-like II"/>
    <property type="match status" value="1"/>
</dbReference>
<evidence type="ECO:0000256" key="1">
    <source>
        <dbReference type="SAM" id="SignalP"/>
    </source>
</evidence>
<feature type="domain" description="ABC-type glycine betaine transport system substrate-binding" evidence="2">
    <location>
        <begin position="40"/>
        <end position="320"/>
    </location>
</feature>
<dbReference type="RefSeq" id="WP_238456661.1">
    <property type="nucleotide sequence ID" value="NZ_FOOX01000037.1"/>
</dbReference>
<dbReference type="InterPro" id="IPR007210">
    <property type="entry name" value="ABC_Gly_betaine_transp_sub-bd"/>
</dbReference>
<protein>
    <submittedName>
        <fullName evidence="3">Glycine betaine/proline transport system substrate-binding protein</fullName>
    </submittedName>
</protein>
<dbReference type="Proteomes" id="UP000199337">
    <property type="component" value="Unassembled WGS sequence"/>
</dbReference>
<dbReference type="GO" id="GO:0043190">
    <property type="term" value="C:ATP-binding cassette (ABC) transporter complex"/>
    <property type="evidence" value="ECO:0007669"/>
    <property type="project" value="InterPro"/>
</dbReference>
<dbReference type="EMBL" id="FOOX01000037">
    <property type="protein sequence ID" value="SFH40626.1"/>
    <property type="molecule type" value="Genomic_DNA"/>
</dbReference>
<dbReference type="Pfam" id="PF04069">
    <property type="entry name" value="OpuAC"/>
    <property type="match status" value="1"/>
</dbReference>
<dbReference type="CDD" id="cd13641">
    <property type="entry name" value="PBP2_HisX_like"/>
    <property type="match status" value="1"/>
</dbReference>
<dbReference type="GO" id="GO:0022857">
    <property type="term" value="F:transmembrane transporter activity"/>
    <property type="evidence" value="ECO:0007669"/>
    <property type="project" value="InterPro"/>
</dbReference>
<reference evidence="4" key="1">
    <citation type="submission" date="2016-10" db="EMBL/GenBank/DDBJ databases">
        <authorList>
            <person name="Varghese N."/>
            <person name="Submissions S."/>
        </authorList>
    </citation>
    <scope>NUCLEOTIDE SEQUENCE [LARGE SCALE GENOMIC DNA]</scope>
    <source>
        <strain evidence="4">DSM 17038</strain>
    </source>
</reference>
<evidence type="ECO:0000259" key="2">
    <source>
        <dbReference type="Pfam" id="PF04069"/>
    </source>
</evidence>
<feature type="signal peptide" evidence="1">
    <location>
        <begin position="1"/>
        <end position="24"/>
    </location>
</feature>
<dbReference type="Gene3D" id="3.40.190.100">
    <property type="entry name" value="Glycine betaine-binding periplasmic protein, domain 2"/>
    <property type="match status" value="1"/>
</dbReference>
<organism evidence="3 4">
    <name type="scientific">Desulfotruncus arcticus DSM 17038</name>
    <dbReference type="NCBI Taxonomy" id="1121424"/>
    <lineage>
        <taxon>Bacteria</taxon>
        <taxon>Bacillati</taxon>
        <taxon>Bacillota</taxon>
        <taxon>Clostridia</taxon>
        <taxon>Eubacteriales</taxon>
        <taxon>Desulfallaceae</taxon>
        <taxon>Desulfotruncus</taxon>
    </lineage>
</organism>
<proteinExistence type="predicted"/>
<gene>
    <name evidence="3" type="ORF">SAMN05660649_05093</name>
</gene>
<name>A0A1I2ZSP1_9FIRM</name>
<evidence type="ECO:0000313" key="4">
    <source>
        <dbReference type="Proteomes" id="UP000199337"/>
    </source>
</evidence>
<accession>A0A1I2ZSP1</accession>
<feature type="chain" id="PRO_5039364240" evidence="1">
    <location>
        <begin position="25"/>
        <end position="341"/>
    </location>
</feature>
<sequence>MTKWSKNKALLVIISLFVMLSLLATGCGSGGGDETAKGKDTIIFADAGWDSIRLHNEIAGFILRNGYGYKTDIIPGGEPSSLTGISTGDIDVYMEIWTGNVIDKYNQLKEDGDIVELGVNFADNKQGLYVPTYVIKGDPERGIKPMAPDLKSIKDLPKYWELFKDPEDPGKGRIYGSIPGWTADTVLQEKYKNYGLDKNFNYFQPGSDTALATSLTSAIKEGKPWVGYYWEPTWITGKYDLTLLEDAPYSDELWEDGYRCEYPSQDLTIAVQKNLPKEAPDVTEFLKHYQTSSALVSEALAYMQDNKATTEDTTKWFLKEHEDLWTEWVPEDVVQKVKAAL</sequence>
<dbReference type="PROSITE" id="PS51257">
    <property type="entry name" value="PROKAR_LIPOPROTEIN"/>
    <property type="match status" value="1"/>
</dbReference>
<keyword evidence="1" id="KW-0732">Signal</keyword>
<evidence type="ECO:0000313" key="3">
    <source>
        <dbReference type="EMBL" id="SFH40626.1"/>
    </source>
</evidence>
<dbReference type="AlphaFoldDB" id="A0A1I2ZSP1"/>
<dbReference type="Gene3D" id="3.40.190.10">
    <property type="entry name" value="Periplasmic binding protein-like II"/>
    <property type="match status" value="1"/>
</dbReference>
<keyword evidence="4" id="KW-1185">Reference proteome</keyword>